<dbReference type="Proteomes" id="UP000218334">
    <property type="component" value="Unassembled WGS sequence"/>
</dbReference>
<dbReference type="AlphaFoldDB" id="A0A2H3B4R3"/>
<keyword evidence="2" id="KW-1185">Reference proteome</keyword>
<evidence type="ECO:0000313" key="1">
    <source>
        <dbReference type="EMBL" id="PBK59597.1"/>
    </source>
</evidence>
<accession>A0A2H3B4R3</accession>
<dbReference type="EMBL" id="KZ293501">
    <property type="protein sequence ID" value="PBK59597.1"/>
    <property type="molecule type" value="Genomic_DNA"/>
</dbReference>
<protein>
    <submittedName>
        <fullName evidence="1">Uncharacterized protein</fullName>
    </submittedName>
</protein>
<gene>
    <name evidence="1" type="ORF">ARMSODRAFT_1027288</name>
</gene>
<organism evidence="1 2">
    <name type="scientific">Armillaria solidipes</name>
    <dbReference type="NCBI Taxonomy" id="1076256"/>
    <lineage>
        <taxon>Eukaryota</taxon>
        <taxon>Fungi</taxon>
        <taxon>Dikarya</taxon>
        <taxon>Basidiomycota</taxon>
        <taxon>Agaricomycotina</taxon>
        <taxon>Agaricomycetes</taxon>
        <taxon>Agaricomycetidae</taxon>
        <taxon>Agaricales</taxon>
        <taxon>Marasmiineae</taxon>
        <taxon>Physalacriaceae</taxon>
        <taxon>Armillaria</taxon>
    </lineage>
</organism>
<evidence type="ECO:0000313" key="2">
    <source>
        <dbReference type="Proteomes" id="UP000218334"/>
    </source>
</evidence>
<sequence length="200" mass="22369">MAASTSKPLNPNMILFPVNNRETATEPNQIKGKAKAVEIEEVKDEEAPWRTPSRFESITTGLHGAHRVIGSDGGALPVFASLGQIFNLLDKPIHTSIEKYHQQWDLHQLKEDPLILFRAKDGHLPNTSAEDVIHLHDMMVRLQTANKDISWDSLTQAIDLLISLPIAKESLIKELCYNFSIFLILSCKHLSNLILSMAPT</sequence>
<name>A0A2H3B4R3_9AGAR</name>
<proteinExistence type="predicted"/>
<reference evidence="2" key="1">
    <citation type="journal article" date="2017" name="Nat. Ecol. Evol.">
        <title>Genome expansion and lineage-specific genetic innovations in the forest pathogenic fungi Armillaria.</title>
        <authorList>
            <person name="Sipos G."/>
            <person name="Prasanna A.N."/>
            <person name="Walter M.C."/>
            <person name="O'Connor E."/>
            <person name="Balint B."/>
            <person name="Krizsan K."/>
            <person name="Kiss B."/>
            <person name="Hess J."/>
            <person name="Varga T."/>
            <person name="Slot J."/>
            <person name="Riley R."/>
            <person name="Boka B."/>
            <person name="Rigling D."/>
            <person name="Barry K."/>
            <person name="Lee J."/>
            <person name="Mihaltcheva S."/>
            <person name="LaButti K."/>
            <person name="Lipzen A."/>
            <person name="Waldron R."/>
            <person name="Moloney N.M."/>
            <person name="Sperisen C."/>
            <person name="Kredics L."/>
            <person name="Vagvoelgyi C."/>
            <person name="Patrignani A."/>
            <person name="Fitzpatrick D."/>
            <person name="Nagy I."/>
            <person name="Doyle S."/>
            <person name="Anderson J.B."/>
            <person name="Grigoriev I.V."/>
            <person name="Gueldener U."/>
            <person name="Muensterkoetter M."/>
            <person name="Nagy L.G."/>
        </authorList>
    </citation>
    <scope>NUCLEOTIDE SEQUENCE [LARGE SCALE GENOMIC DNA]</scope>
    <source>
        <strain evidence="2">28-4</strain>
    </source>
</reference>